<dbReference type="Proteomes" id="UP000295136">
    <property type="component" value="Unassembled WGS sequence"/>
</dbReference>
<gene>
    <name evidence="1" type="ORF">E1295_00870</name>
</gene>
<dbReference type="EMBL" id="SMLD01000001">
    <property type="protein sequence ID" value="TDE60421.1"/>
    <property type="molecule type" value="Genomic_DNA"/>
</dbReference>
<dbReference type="NCBIfam" id="NF047838">
    <property type="entry name" value="SCO4402_fam"/>
    <property type="match status" value="1"/>
</dbReference>
<evidence type="ECO:0000313" key="2">
    <source>
        <dbReference type="Proteomes" id="UP000295136"/>
    </source>
</evidence>
<comment type="caution">
    <text evidence="1">The sequence shown here is derived from an EMBL/GenBank/DDBJ whole genome shotgun (WGS) entry which is preliminary data.</text>
</comment>
<name>A0A4R5FYS3_9ACTN</name>
<sequence length="131" mass="14606">MMEEHPGKQWVRGPEQREDVLEALRALGDHDYQDQHWRSGEGSPDLTAAVHWLIDDTFIDQHGARALIPHLFVDQREADLVQTVVDALLRALDDLGPTAPDNAYLDHPEWTNVLNSAGAAYRALSSGKQSS</sequence>
<proteinExistence type="predicted"/>
<dbReference type="AlphaFoldDB" id="A0A4R5FYS3"/>
<accession>A0A4R5FYS3</accession>
<reference evidence="1 2" key="1">
    <citation type="submission" date="2019-03" db="EMBL/GenBank/DDBJ databases">
        <title>Draft genome sequences of novel Actinobacteria.</title>
        <authorList>
            <person name="Sahin N."/>
            <person name="Ay H."/>
            <person name="Saygin H."/>
        </authorList>
    </citation>
    <scope>NUCLEOTIDE SEQUENCE [LARGE SCALE GENOMIC DNA]</scope>
    <source>
        <strain evidence="1 2">6K102</strain>
    </source>
</reference>
<keyword evidence="2" id="KW-1185">Reference proteome</keyword>
<protein>
    <submittedName>
        <fullName evidence="1">Uncharacterized protein</fullName>
    </submittedName>
</protein>
<dbReference type="InterPro" id="IPR057705">
    <property type="entry name" value="DUF7945"/>
</dbReference>
<dbReference type="Pfam" id="PF25656">
    <property type="entry name" value="DUF7945"/>
    <property type="match status" value="1"/>
</dbReference>
<organism evidence="1 2">
    <name type="scientific">Nonomuraea mesophila</name>
    <dbReference type="NCBI Taxonomy" id="2530382"/>
    <lineage>
        <taxon>Bacteria</taxon>
        <taxon>Bacillati</taxon>
        <taxon>Actinomycetota</taxon>
        <taxon>Actinomycetes</taxon>
        <taxon>Streptosporangiales</taxon>
        <taxon>Streptosporangiaceae</taxon>
        <taxon>Nonomuraea</taxon>
    </lineage>
</organism>
<evidence type="ECO:0000313" key="1">
    <source>
        <dbReference type="EMBL" id="TDE60421.1"/>
    </source>
</evidence>